<dbReference type="Gene3D" id="3.30.70.1230">
    <property type="entry name" value="Nucleotide cyclase"/>
    <property type="match status" value="1"/>
</dbReference>
<dbReference type="EMBL" id="LLZU01000028">
    <property type="protein sequence ID" value="KRV48200.1"/>
    <property type="molecule type" value="Genomic_DNA"/>
</dbReference>
<dbReference type="Proteomes" id="UP000050867">
    <property type="component" value="Unassembled WGS sequence"/>
</dbReference>
<protein>
    <recommendedName>
        <fullName evidence="4">Guanylate cyclase domain-containing protein</fullName>
    </recommendedName>
</protein>
<dbReference type="OrthoDB" id="3482507at2"/>
<evidence type="ECO:0000256" key="1">
    <source>
        <dbReference type="SAM" id="MobiDB-lite"/>
    </source>
</evidence>
<proteinExistence type="predicted"/>
<evidence type="ECO:0000313" key="2">
    <source>
        <dbReference type="EMBL" id="KRV48200.1"/>
    </source>
</evidence>
<accession>A0A0T6LQD1</accession>
<gene>
    <name evidence="2" type="ORF">AQ490_26335</name>
</gene>
<organism evidence="2 3">
    <name type="scientific">Wenjunlia vitaminophila</name>
    <name type="common">Streptomyces vitaminophilus</name>
    <dbReference type="NCBI Taxonomy" id="76728"/>
    <lineage>
        <taxon>Bacteria</taxon>
        <taxon>Bacillati</taxon>
        <taxon>Actinomycetota</taxon>
        <taxon>Actinomycetes</taxon>
        <taxon>Kitasatosporales</taxon>
        <taxon>Streptomycetaceae</taxon>
        <taxon>Wenjunlia</taxon>
    </lineage>
</organism>
<evidence type="ECO:0000313" key="3">
    <source>
        <dbReference type="Proteomes" id="UP000050867"/>
    </source>
</evidence>
<keyword evidence="3" id="KW-1185">Reference proteome</keyword>
<dbReference type="InterPro" id="IPR029787">
    <property type="entry name" value="Nucleotide_cyclase"/>
</dbReference>
<dbReference type="STRING" id="76728.AQ490_26335"/>
<reference evidence="2 3" key="1">
    <citation type="submission" date="2015-10" db="EMBL/GenBank/DDBJ databases">
        <title>Draft genome sequence of pyrrolomycin-producing Streptomyces vitaminophilus.</title>
        <authorList>
            <person name="Graham D.E."/>
            <person name="Mahan K.M."/>
            <person name="Klingeman D.M."/>
            <person name="Hettich R.L."/>
            <person name="Parry R.J."/>
        </authorList>
    </citation>
    <scope>NUCLEOTIDE SEQUENCE [LARGE SCALE GENOMIC DNA]</scope>
    <source>
        <strain evidence="2 3">ATCC 31673</strain>
    </source>
</reference>
<comment type="caution">
    <text evidence="2">The sequence shown here is derived from an EMBL/GenBank/DDBJ whole genome shotgun (WGS) entry which is preliminary data.</text>
</comment>
<feature type="region of interest" description="Disordered" evidence="1">
    <location>
        <begin position="198"/>
        <end position="233"/>
    </location>
</feature>
<evidence type="ECO:0008006" key="4">
    <source>
        <dbReference type="Google" id="ProtNLM"/>
    </source>
</evidence>
<name>A0A0T6LQD1_WENVI</name>
<sequence>MEETWEYRALFAADIAGSSGRGDVALRQIRQALSIALRESFTQSGIDWEACLRHDLGDGMRIVAPAGTPETSLVHPLVHELTARLRAHNLLAGAPTRIRLRMALHVGSVQVGSDGTVVGRPLEVLARLLDAEPVRTTLARAPEATTALLVSEHFHEAAVCQGQPGADPAAFRHVEVREMEFAGSAWLHVPLYGVPQATEPAQTTMPGNTGGADRAGEDSGPPARDRTADDMPAGNTKMISKASGHGVIYAVGNGTIRISGRK</sequence>
<dbReference type="eggNOG" id="COG2114">
    <property type="taxonomic scope" value="Bacteria"/>
</dbReference>
<dbReference type="AlphaFoldDB" id="A0A0T6LQD1"/>